<dbReference type="Proteomes" id="UP000005388">
    <property type="component" value="Unassembled WGS sequence"/>
</dbReference>
<dbReference type="AlphaFoldDB" id="G5KDJ2"/>
<accession>G5KDJ2</accession>
<feature type="domain" description="ComEC/Rec2-related protein" evidence="2">
    <location>
        <begin position="3"/>
        <end position="140"/>
    </location>
</feature>
<protein>
    <submittedName>
        <fullName evidence="3">Competence domain protein</fullName>
    </submittedName>
</protein>
<reference evidence="3 4" key="1">
    <citation type="journal article" date="2014" name="Int. J. Syst. Evol. Microbiol.">
        <title>Phylogenomics and the dynamic genome evolution of the genus Streptococcus.</title>
        <authorList>
            <consortium name="The Broad Institute Genome Sequencing Platform"/>
            <person name="Richards V.P."/>
            <person name="Palmer S.R."/>
            <person name="Pavinski Bitar P.D."/>
            <person name="Qin X."/>
            <person name="Weinstock G.M."/>
            <person name="Highlander S.K."/>
            <person name="Town C.D."/>
            <person name="Burne R.A."/>
            <person name="Stanhope M.J."/>
        </authorList>
    </citation>
    <scope>NUCLEOTIDE SEQUENCE [LARGE SCALE GENOMIC DNA]</scope>
    <source>
        <strain evidence="3 4">2285-97</strain>
    </source>
</reference>
<dbReference type="STRING" id="764291.STRUR_0636"/>
<dbReference type="Pfam" id="PF03772">
    <property type="entry name" value="Competence"/>
    <property type="match status" value="1"/>
</dbReference>
<sequence>MIHAFIHPNYLLSIGGLLSYSYAFVIIYLNQHFSLKSWLKPIAISFIMLPILTSQFSQFQLFSVLLTALLSYLFQCIILPILSFVFLLSPFINLSKINFLFLFLNNTLSTVETLLPKSIIIGKPNNFITVSLVILSLILLETYIEKIIDGQVF</sequence>
<keyword evidence="1" id="KW-1133">Transmembrane helix</keyword>
<evidence type="ECO:0000313" key="3">
    <source>
        <dbReference type="EMBL" id="EHJ55866.1"/>
    </source>
</evidence>
<name>G5KDJ2_9STRE</name>
<keyword evidence="4" id="KW-1185">Reference proteome</keyword>
<keyword evidence="1" id="KW-0472">Membrane</keyword>
<keyword evidence="1" id="KW-0812">Transmembrane</keyword>
<organism evidence="3 4">
    <name type="scientific">Streptococcus urinalis 2285-97</name>
    <dbReference type="NCBI Taxonomy" id="764291"/>
    <lineage>
        <taxon>Bacteria</taxon>
        <taxon>Bacillati</taxon>
        <taxon>Bacillota</taxon>
        <taxon>Bacilli</taxon>
        <taxon>Lactobacillales</taxon>
        <taxon>Streptococcaceae</taxon>
        <taxon>Streptococcus</taxon>
    </lineage>
</organism>
<comment type="caution">
    <text evidence="3">The sequence shown here is derived from an EMBL/GenBank/DDBJ whole genome shotgun (WGS) entry which is preliminary data.</text>
</comment>
<gene>
    <name evidence="3" type="ORF">STRUR_0636</name>
</gene>
<evidence type="ECO:0000256" key="1">
    <source>
        <dbReference type="SAM" id="Phobius"/>
    </source>
</evidence>
<dbReference type="EMBL" id="AEUZ02000001">
    <property type="protein sequence ID" value="EHJ55866.1"/>
    <property type="molecule type" value="Genomic_DNA"/>
</dbReference>
<feature type="transmembrane region" description="Helical" evidence="1">
    <location>
        <begin position="127"/>
        <end position="144"/>
    </location>
</feature>
<evidence type="ECO:0000313" key="4">
    <source>
        <dbReference type="Proteomes" id="UP000005388"/>
    </source>
</evidence>
<evidence type="ECO:0000259" key="2">
    <source>
        <dbReference type="Pfam" id="PF03772"/>
    </source>
</evidence>
<dbReference type="eggNOG" id="COG0658">
    <property type="taxonomic scope" value="Bacteria"/>
</dbReference>
<dbReference type="InterPro" id="IPR004477">
    <property type="entry name" value="ComEC_N"/>
</dbReference>
<feature type="transmembrane region" description="Helical" evidence="1">
    <location>
        <begin position="72"/>
        <end position="92"/>
    </location>
</feature>
<proteinExistence type="predicted"/>
<feature type="transmembrane region" description="Helical" evidence="1">
    <location>
        <begin position="12"/>
        <end position="30"/>
    </location>
</feature>